<keyword evidence="5" id="KW-0464">Manganese</keyword>
<dbReference type="SUPFAM" id="SSF53092">
    <property type="entry name" value="Creatinase/prolidase N-terminal domain"/>
    <property type="match status" value="1"/>
</dbReference>
<feature type="domain" description="Aminopeptidase P N-terminal" evidence="7">
    <location>
        <begin position="3"/>
        <end position="150"/>
    </location>
</feature>
<evidence type="ECO:0000259" key="7">
    <source>
        <dbReference type="SMART" id="SM01011"/>
    </source>
</evidence>
<reference evidence="8" key="1">
    <citation type="journal article" date="2021" name="Genome Biol. Evol.">
        <title>The assembled and annotated genome of the fairy-ring fungus Marasmius oreades.</title>
        <authorList>
            <person name="Hiltunen M."/>
            <person name="Ament-Velasquez S.L."/>
            <person name="Johannesson H."/>
        </authorList>
    </citation>
    <scope>NUCLEOTIDE SEQUENCE</scope>
    <source>
        <strain evidence="8">03SP1</strain>
    </source>
</reference>
<accession>A0A9P7UNC7</accession>
<dbReference type="RefSeq" id="XP_043002305.1">
    <property type="nucleotide sequence ID" value="XM_043160349.1"/>
</dbReference>
<dbReference type="Proteomes" id="UP001049176">
    <property type="component" value="Chromosome 11"/>
</dbReference>
<dbReference type="InterPro" id="IPR000994">
    <property type="entry name" value="Pept_M24"/>
</dbReference>
<dbReference type="Pfam" id="PF05195">
    <property type="entry name" value="AMP_N"/>
    <property type="match status" value="1"/>
</dbReference>
<evidence type="ECO:0000256" key="3">
    <source>
        <dbReference type="ARBA" id="ARBA00022723"/>
    </source>
</evidence>
<dbReference type="GeneID" id="66072447"/>
<dbReference type="GO" id="GO:0070006">
    <property type="term" value="F:metalloaminopeptidase activity"/>
    <property type="evidence" value="ECO:0007669"/>
    <property type="project" value="InterPro"/>
</dbReference>
<evidence type="ECO:0000256" key="1">
    <source>
        <dbReference type="ARBA" id="ARBA00001936"/>
    </source>
</evidence>
<evidence type="ECO:0000256" key="5">
    <source>
        <dbReference type="ARBA" id="ARBA00023211"/>
    </source>
</evidence>
<proteinExistence type="inferred from homology"/>
<dbReference type="KEGG" id="more:E1B28_003371"/>
<dbReference type="InterPro" id="IPR007865">
    <property type="entry name" value="Aminopep_P_N"/>
</dbReference>
<keyword evidence="9" id="KW-1185">Reference proteome</keyword>
<dbReference type="GO" id="GO:0030145">
    <property type="term" value="F:manganese ion binding"/>
    <property type="evidence" value="ECO:0007669"/>
    <property type="project" value="InterPro"/>
</dbReference>
<evidence type="ECO:0000313" key="8">
    <source>
        <dbReference type="EMBL" id="KAG7085834.1"/>
    </source>
</evidence>
<comment type="cofactor">
    <cofactor evidence="1">
        <name>Mn(2+)</name>
        <dbReference type="ChEBI" id="CHEBI:29035"/>
    </cofactor>
</comment>
<gene>
    <name evidence="8" type="ORF">E1B28_003371</name>
</gene>
<sequence length="547" mass="60884">MVYPAKQHTRNVFEKLVELLPANERSKPQIILVAGEVTPFRNDTDREIVFRQESNFYYLTGCTVPSSYFLAVYKTGTSFSQTPSMELFIPEVSQADLMWSVPPPSLEAAAETHDVTHIDHPHALPETIKTSIKAFPDALFHTLPRGSSLFPVLPSEYTDLVLSSENKDLAISDLYLLSALHQTRLIKDDEEIALIKRANQISSRAHETVMRVLGKAVKGKIEREAGAGVDRPLLPGEWLIEKEAEAEAIFVASCRREGVVHQAYLPIVAAANRASTLHYCCNDREFAWGPIAPNDHKNRNDFAHGGEKKLSPQVLLIDAGCEWNCYASDITRTMPVGNGGKFNPEAKAIYELVLEMQHHAFDIIRPGIHWDAVQLLCHRILVKGFQRLGIFKSDDTSSTDPTSATREHDEENILASGISSAFFPHGLGHSLGMDVHDVPSASKPTVNETIDKGVKLGHESFYTYLRLRLPLQKGMVVTVEPGIYFSPHLLAPVRDSKHINQDVLNKYENMGGVRIEDVVLITDNGYENLTTVRSDVDWVEGVCSGEL</sequence>
<dbReference type="PANTHER" id="PTHR43226">
    <property type="entry name" value="XAA-PRO AMINOPEPTIDASE 3"/>
    <property type="match status" value="1"/>
</dbReference>
<keyword evidence="4" id="KW-0378">Hydrolase</keyword>
<dbReference type="PANTHER" id="PTHR43226:SF1">
    <property type="entry name" value="XAA-PRO DIPEPTIDASE"/>
    <property type="match status" value="1"/>
</dbReference>
<dbReference type="SMART" id="SM01011">
    <property type="entry name" value="AMP_N"/>
    <property type="match status" value="1"/>
</dbReference>
<name>A0A9P7UNC7_9AGAR</name>
<dbReference type="InterPro" id="IPR052433">
    <property type="entry name" value="X-Pro_dipept-like"/>
</dbReference>
<dbReference type="OrthoDB" id="10261878at2759"/>
<comment type="caution">
    <text evidence="8">The sequence shown here is derived from an EMBL/GenBank/DDBJ whole genome shotgun (WGS) entry which is preliminary data.</text>
</comment>
<protein>
    <recommendedName>
        <fullName evidence="7">Aminopeptidase P N-terminal domain-containing protein</fullName>
    </recommendedName>
</protein>
<dbReference type="GO" id="GO:0006508">
    <property type="term" value="P:proteolysis"/>
    <property type="evidence" value="ECO:0007669"/>
    <property type="project" value="TreeGrafter"/>
</dbReference>
<evidence type="ECO:0000256" key="4">
    <source>
        <dbReference type="ARBA" id="ARBA00022801"/>
    </source>
</evidence>
<keyword evidence="3 6" id="KW-0479">Metal-binding</keyword>
<dbReference type="PROSITE" id="PS00491">
    <property type="entry name" value="PROLINE_PEPTIDASE"/>
    <property type="match status" value="1"/>
</dbReference>
<dbReference type="EMBL" id="CM032191">
    <property type="protein sequence ID" value="KAG7085834.1"/>
    <property type="molecule type" value="Genomic_DNA"/>
</dbReference>
<dbReference type="Pfam" id="PF00557">
    <property type="entry name" value="Peptidase_M24"/>
    <property type="match status" value="1"/>
</dbReference>
<dbReference type="Gene3D" id="3.90.230.10">
    <property type="entry name" value="Creatinase/methionine aminopeptidase superfamily"/>
    <property type="match status" value="1"/>
</dbReference>
<dbReference type="InterPro" id="IPR029149">
    <property type="entry name" value="Creatin/AminoP/Spt16_N"/>
</dbReference>
<dbReference type="AlphaFoldDB" id="A0A9P7UNC7"/>
<dbReference type="InterPro" id="IPR001131">
    <property type="entry name" value="Peptidase_M24B_aminopep-P_CS"/>
</dbReference>
<dbReference type="CDD" id="cd01087">
    <property type="entry name" value="Prolidase"/>
    <property type="match status" value="1"/>
</dbReference>
<dbReference type="SUPFAM" id="SSF55920">
    <property type="entry name" value="Creatinase/aminopeptidase"/>
    <property type="match status" value="1"/>
</dbReference>
<evidence type="ECO:0000313" key="9">
    <source>
        <dbReference type="Proteomes" id="UP001049176"/>
    </source>
</evidence>
<evidence type="ECO:0000256" key="2">
    <source>
        <dbReference type="ARBA" id="ARBA00008766"/>
    </source>
</evidence>
<dbReference type="InterPro" id="IPR036005">
    <property type="entry name" value="Creatinase/aminopeptidase-like"/>
</dbReference>
<organism evidence="8 9">
    <name type="scientific">Marasmius oreades</name>
    <name type="common">fairy-ring Marasmius</name>
    <dbReference type="NCBI Taxonomy" id="181124"/>
    <lineage>
        <taxon>Eukaryota</taxon>
        <taxon>Fungi</taxon>
        <taxon>Dikarya</taxon>
        <taxon>Basidiomycota</taxon>
        <taxon>Agaricomycotina</taxon>
        <taxon>Agaricomycetes</taxon>
        <taxon>Agaricomycetidae</taxon>
        <taxon>Agaricales</taxon>
        <taxon>Marasmiineae</taxon>
        <taxon>Marasmiaceae</taxon>
        <taxon>Marasmius</taxon>
    </lineage>
</organism>
<comment type="similarity">
    <text evidence="2 6">Belongs to the peptidase M24B family.</text>
</comment>
<evidence type="ECO:0000256" key="6">
    <source>
        <dbReference type="RuleBase" id="RU000590"/>
    </source>
</evidence>
<dbReference type="Gene3D" id="3.40.350.10">
    <property type="entry name" value="Creatinase/prolidase N-terminal domain"/>
    <property type="match status" value="1"/>
</dbReference>